<dbReference type="AlphaFoldDB" id="A0AA48MD31"/>
<evidence type="ECO:0000259" key="2">
    <source>
        <dbReference type="Pfam" id="PF07833"/>
    </source>
</evidence>
<evidence type="ECO:0000256" key="1">
    <source>
        <dbReference type="SAM" id="MobiDB-lite"/>
    </source>
</evidence>
<dbReference type="InterPro" id="IPR021256">
    <property type="entry name" value="DUF2808"/>
</dbReference>
<dbReference type="Pfam" id="PF07833">
    <property type="entry name" value="Cu_amine_oxidN1"/>
    <property type="match status" value="1"/>
</dbReference>
<sequence length="679" mass="72578">MVNKSAKTGLSALLAVTVLTGPFAAVPQTVHALTVEDVSADDPDTDEETEYTIEIEIDKDLKAGDEIIVKFPSDYKVYKSLKRSDVSLEDDRGRSIDIKSVSVSKTTVKVKVDERVKADTTLTLTIDKITNPKSKGDYTIKVETSNESSKSYKVSVGKSSSSNKTSSKSFEVSQSSQDAGASTSLTLGKISLSKSDKLKKGKYIYVDFPAKDMLPKSIDKSDVKVNSYKAQNVSVTDSDTVRIEVPSGADGDNYIKLEFATSADIQNPSEAGTSYVYKVSYNNRTYESEKVEIKDSKKASFDVALSDKAPGARSSYRMDLNLSAKVSGGTDITVEFPSVDMVPPFISESAIKVNGEQVTNVGVSGGKVSFRTPSRFSSSSKLSIEFGLDAFVTNPKTAGSYELVVTVDKKKYWSKPFDITGMAVPAAPVAVDNSTATVGLTKTAAQAVTGLQVGIKALGMPLEKNKGFVEIVLPLEFRVPAYIQPNSVTVNGVAAAYVGVRGKNVLVYPAQDLPVNVPVQINVLESAGIAAPAAPGTYSIGVYTSEQQGVLFSRPVTIVSPNAVSFKANVASFTKQGKTQALAAAPFTVNGHTLMPASFFRDALGMSVTWTKSSARIVSGGTTIQFTVGSKTATVNGKAVTLPVAVQARNNMPVVPLRFVAERTQYKITYYNGNYTVYK</sequence>
<dbReference type="KEGG" id="bayd:BSPP4475_20170"/>
<evidence type="ECO:0000313" key="3">
    <source>
        <dbReference type="EMBL" id="CAJ1004594.1"/>
    </source>
</evidence>
<keyword evidence="4" id="KW-1185">Reference proteome</keyword>
<proteinExistence type="predicted"/>
<organism evidence="3 4">
    <name type="scientific">Brevibacillus aydinogluensis</name>
    <dbReference type="NCBI Taxonomy" id="927786"/>
    <lineage>
        <taxon>Bacteria</taxon>
        <taxon>Bacillati</taxon>
        <taxon>Bacillota</taxon>
        <taxon>Bacilli</taxon>
        <taxon>Bacillales</taxon>
        <taxon>Paenibacillaceae</taxon>
        <taxon>Brevibacillus</taxon>
    </lineage>
</organism>
<feature type="region of interest" description="Disordered" evidence="1">
    <location>
        <begin position="151"/>
        <end position="175"/>
    </location>
</feature>
<dbReference type="RefSeq" id="WP_216369541.1">
    <property type="nucleotide sequence ID" value="NZ_JAUSVZ010000013.1"/>
</dbReference>
<accession>A0AA48MD31</accession>
<dbReference type="Proteomes" id="UP001189619">
    <property type="component" value="Chromosome"/>
</dbReference>
<dbReference type="EMBL" id="OY569118">
    <property type="protein sequence ID" value="CAJ1004594.1"/>
    <property type="molecule type" value="Genomic_DNA"/>
</dbReference>
<dbReference type="InterPro" id="IPR012854">
    <property type="entry name" value="Cu_amine_oxidase-like_N"/>
</dbReference>
<name>A0AA48MD31_9BACL</name>
<feature type="domain" description="Copper amine oxidase-like N-terminal" evidence="2">
    <location>
        <begin position="577"/>
        <end position="678"/>
    </location>
</feature>
<reference evidence="3" key="1">
    <citation type="submission" date="2023-07" db="EMBL/GenBank/DDBJ databases">
        <authorList>
            <person name="Ivanov I."/>
            <person name="Teneva D."/>
            <person name="Stoikov I."/>
        </authorList>
    </citation>
    <scope>NUCLEOTIDE SEQUENCE</scope>
    <source>
        <strain evidence="3">4475</strain>
    </source>
</reference>
<evidence type="ECO:0000313" key="4">
    <source>
        <dbReference type="Proteomes" id="UP001189619"/>
    </source>
</evidence>
<dbReference type="Pfam" id="PF10989">
    <property type="entry name" value="DUF2808"/>
    <property type="match status" value="1"/>
</dbReference>
<gene>
    <name evidence="3" type="ORF">BSPP4475_20170</name>
</gene>
<protein>
    <submittedName>
        <fullName evidence="3">Copper amine oxidase</fullName>
    </submittedName>
</protein>